<dbReference type="PANTHER" id="PTHR43045">
    <property type="entry name" value="SHIKIMATE TRANSPORTER"/>
    <property type="match status" value="1"/>
</dbReference>
<dbReference type="InterPro" id="IPR005829">
    <property type="entry name" value="Sugar_transporter_CS"/>
</dbReference>
<sequence length="449" mass="47010">MTQQELLPTQTSPAGTPSPTASEGSLNTPNMRRILTSSFVGSAIEYYDFLLYATAAALVFNQVFFVGLSPAMAAFASFGTLAVGYLARPLGGMIFGHFGDRLGRKKMLVLSMLMMGFATTAMGLIPTAESIGSLAAVLLITLRIVQGISVGGEWGGAMLIALEQAPSGKRGFAASFANMGAPAGATLATLAMSAATLLPDEQFLSWGWRIPFLISAVLVLIALVIRLRVQESPLFQELEQKADDRRMPVMDVFRNNKRQLLIGITAGVAQFTMAGMVTVWAVNEVVANGADKTGVLNAKAAGAFVMLGATIISARLCDHFGRKKILVLGMIGAMIAVFPILYLISLGTVPAYAAAVILGQGLQGFMFGPLGAFIAELFPTKVRYTGSSVAFQTASTLGAGFSPMVAAVVMTTAAGTALLGGIWIGVLAFCCLAVVLSAEGSKRNLAQIR</sequence>
<dbReference type="PROSITE" id="PS50850">
    <property type="entry name" value="MFS"/>
    <property type="match status" value="1"/>
</dbReference>
<dbReference type="Proteomes" id="UP000425178">
    <property type="component" value="Chromosome"/>
</dbReference>
<organism evidence="10 11">
    <name type="scientific">Corynebacterium comes</name>
    <dbReference type="NCBI Taxonomy" id="2675218"/>
    <lineage>
        <taxon>Bacteria</taxon>
        <taxon>Bacillati</taxon>
        <taxon>Actinomycetota</taxon>
        <taxon>Actinomycetes</taxon>
        <taxon>Mycobacteriales</taxon>
        <taxon>Corynebacteriaceae</taxon>
        <taxon>Corynebacterium</taxon>
    </lineage>
</organism>
<evidence type="ECO:0000313" key="11">
    <source>
        <dbReference type="Proteomes" id="UP000425178"/>
    </source>
</evidence>
<dbReference type="AlphaFoldDB" id="A0A6B8VPN6"/>
<evidence type="ECO:0000256" key="8">
    <source>
        <dbReference type="SAM" id="Phobius"/>
    </source>
</evidence>
<dbReference type="EMBL" id="CP046453">
    <property type="protein sequence ID" value="QGU03374.1"/>
    <property type="molecule type" value="Genomic_DNA"/>
</dbReference>
<evidence type="ECO:0000256" key="4">
    <source>
        <dbReference type="ARBA" id="ARBA00022692"/>
    </source>
</evidence>
<keyword evidence="2" id="KW-0813">Transport</keyword>
<evidence type="ECO:0000256" key="3">
    <source>
        <dbReference type="ARBA" id="ARBA00022475"/>
    </source>
</evidence>
<comment type="subcellular location">
    <subcellularLocation>
        <location evidence="1">Cell membrane</location>
        <topology evidence="1">Multi-pass membrane protein</topology>
    </subcellularLocation>
</comment>
<dbReference type="Pfam" id="PF07690">
    <property type="entry name" value="MFS_1"/>
    <property type="match status" value="1"/>
</dbReference>
<dbReference type="SUPFAM" id="SSF103473">
    <property type="entry name" value="MFS general substrate transporter"/>
    <property type="match status" value="1"/>
</dbReference>
<name>A0A6B8VPN6_9CORY</name>
<keyword evidence="6 8" id="KW-0472">Membrane</keyword>
<feature type="transmembrane region" description="Helical" evidence="8">
    <location>
        <begin position="260"/>
        <end position="282"/>
    </location>
</feature>
<feature type="transmembrane region" description="Helical" evidence="8">
    <location>
        <begin position="206"/>
        <end position="225"/>
    </location>
</feature>
<dbReference type="CDD" id="cd17369">
    <property type="entry name" value="MFS_ShiA_like"/>
    <property type="match status" value="1"/>
</dbReference>
<dbReference type="InterPro" id="IPR011701">
    <property type="entry name" value="MFS"/>
</dbReference>
<feature type="transmembrane region" description="Helical" evidence="8">
    <location>
        <begin position="107"/>
        <end position="125"/>
    </location>
</feature>
<evidence type="ECO:0000259" key="9">
    <source>
        <dbReference type="PROSITE" id="PS50850"/>
    </source>
</evidence>
<dbReference type="GO" id="GO:0005886">
    <property type="term" value="C:plasma membrane"/>
    <property type="evidence" value="ECO:0007669"/>
    <property type="project" value="UniProtKB-SubCell"/>
</dbReference>
<feature type="transmembrane region" description="Helical" evidence="8">
    <location>
        <begin position="325"/>
        <end position="345"/>
    </location>
</feature>
<feature type="transmembrane region" description="Helical" evidence="8">
    <location>
        <begin position="389"/>
        <end position="411"/>
    </location>
</feature>
<evidence type="ECO:0000313" key="10">
    <source>
        <dbReference type="EMBL" id="QGU03374.1"/>
    </source>
</evidence>
<protein>
    <submittedName>
        <fullName evidence="10">Inner membrane metabolite transport protein YhjE</fullName>
    </submittedName>
</protein>
<reference evidence="10 11" key="1">
    <citation type="journal article" date="2021" name="Int. J. Syst. Evol. Microbiol.">
        <title>Classification of three corynebacterial strains isolated from a small paddock in North Rhine-Westphalia: proposal of &lt;i&gt;Corynebacterium kalinowskii&lt;/i&gt; sp. nov., &lt;i&gt;Corynebacterium comes&lt;/i&gt; sp. nov. and &lt;i&gt;Corynebacterium occultum&lt;/i&gt; sp. nov.</title>
        <authorList>
            <person name="Schaffert L."/>
            <person name="Ruwe M."/>
            <person name="Milse J."/>
            <person name="Hanuschka K."/>
            <person name="Ortseifen V."/>
            <person name="Droste J."/>
            <person name="Brandt D."/>
            <person name="Schl L."/>
            <person name="Kutter Y."/>
            <person name="Vinke S."/>
            <person name="Vieh P."/>
            <person name="Jacob L."/>
            <person name="L N.C."/>
            <person name="Schulte-Berndt E."/>
            <person name="Hain C."/>
            <person name="Linder M."/>
            <person name="Schmidt P."/>
            <person name="Wollenschl L."/>
            <person name="Luttermann T."/>
            <person name="Thieme E."/>
            <person name="Hassa J."/>
            <person name="Haak M."/>
            <person name="Wittchen M."/>
            <person name="Mentz A."/>
            <person name="Persicke M."/>
            <person name="Busche T."/>
            <person name="R C."/>
        </authorList>
    </citation>
    <scope>NUCLEOTIDE SEQUENCE [LARGE SCALE GENOMIC DNA]</scope>
    <source>
        <strain evidence="10 11">2019</strain>
    </source>
</reference>
<dbReference type="InterPro" id="IPR020846">
    <property type="entry name" value="MFS_dom"/>
</dbReference>
<dbReference type="Gene3D" id="1.20.1250.20">
    <property type="entry name" value="MFS general substrate transporter like domains"/>
    <property type="match status" value="2"/>
</dbReference>
<dbReference type="RefSeq" id="WP_156226568.1">
    <property type="nucleotide sequence ID" value="NZ_CP046453.1"/>
</dbReference>
<feature type="transmembrane region" description="Helical" evidence="8">
    <location>
        <begin position="172"/>
        <end position="194"/>
    </location>
</feature>
<gene>
    <name evidence="10" type="primary">yhjE1</name>
    <name evidence="10" type="ORF">CETAM_00405</name>
</gene>
<keyword evidence="4 8" id="KW-0812">Transmembrane</keyword>
<feature type="transmembrane region" description="Helical" evidence="8">
    <location>
        <begin position="131"/>
        <end position="151"/>
    </location>
</feature>
<keyword evidence="3" id="KW-1003">Cell membrane</keyword>
<keyword evidence="11" id="KW-1185">Reference proteome</keyword>
<dbReference type="GO" id="GO:0022857">
    <property type="term" value="F:transmembrane transporter activity"/>
    <property type="evidence" value="ECO:0007669"/>
    <property type="project" value="InterPro"/>
</dbReference>
<feature type="domain" description="Major facilitator superfamily (MFS) profile" evidence="9">
    <location>
        <begin position="34"/>
        <end position="443"/>
    </location>
</feature>
<evidence type="ECO:0000256" key="7">
    <source>
        <dbReference type="SAM" id="MobiDB-lite"/>
    </source>
</evidence>
<evidence type="ECO:0000256" key="1">
    <source>
        <dbReference type="ARBA" id="ARBA00004651"/>
    </source>
</evidence>
<feature type="transmembrane region" description="Helical" evidence="8">
    <location>
        <begin position="351"/>
        <end position="377"/>
    </location>
</feature>
<feature type="region of interest" description="Disordered" evidence="7">
    <location>
        <begin position="1"/>
        <end position="28"/>
    </location>
</feature>
<feature type="transmembrane region" description="Helical" evidence="8">
    <location>
        <begin position="74"/>
        <end position="95"/>
    </location>
</feature>
<dbReference type="PROSITE" id="PS00217">
    <property type="entry name" value="SUGAR_TRANSPORT_2"/>
    <property type="match status" value="1"/>
</dbReference>
<dbReference type="KEGG" id="ccoe:CETAM_00405"/>
<dbReference type="InterPro" id="IPR036259">
    <property type="entry name" value="MFS_trans_sf"/>
</dbReference>
<evidence type="ECO:0000256" key="6">
    <source>
        <dbReference type="ARBA" id="ARBA00023136"/>
    </source>
</evidence>
<proteinExistence type="predicted"/>
<feature type="transmembrane region" description="Helical" evidence="8">
    <location>
        <begin position="417"/>
        <end position="438"/>
    </location>
</feature>
<keyword evidence="5 8" id="KW-1133">Transmembrane helix</keyword>
<dbReference type="PANTHER" id="PTHR43045:SF1">
    <property type="entry name" value="SHIKIMATE TRANSPORTER"/>
    <property type="match status" value="1"/>
</dbReference>
<feature type="transmembrane region" description="Helical" evidence="8">
    <location>
        <begin position="49"/>
        <end position="68"/>
    </location>
</feature>
<evidence type="ECO:0000256" key="5">
    <source>
        <dbReference type="ARBA" id="ARBA00022989"/>
    </source>
</evidence>
<accession>A0A6B8VPN6</accession>
<evidence type="ECO:0000256" key="2">
    <source>
        <dbReference type="ARBA" id="ARBA00022448"/>
    </source>
</evidence>
<feature type="transmembrane region" description="Helical" evidence="8">
    <location>
        <begin position="294"/>
        <end position="313"/>
    </location>
</feature>